<dbReference type="Proteomes" id="UP001521137">
    <property type="component" value="Unassembled WGS sequence"/>
</dbReference>
<comment type="caution">
    <text evidence="1">The sequence shown here is derived from an EMBL/GenBank/DDBJ whole genome shotgun (WGS) entry which is preliminary data.</text>
</comment>
<evidence type="ECO:0000313" key="2">
    <source>
        <dbReference type="Proteomes" id="UP001521137"/>
    </source>
</evidence>
<dbReference type="PANTHER" id="PTHR17985:SF8">
    <property type="entry name" value="TRANSPORT AND GOLGI ORGANIZATION PROTEIN 2 HOMOLOG"/>
    <property type="match status" value="1"/>
</dbReference>
<gene>
    <name evidence="1" type="ORF">L0668_01950</name>
</gene>
<dbReference type="Pfam" id="PF05742">
    <property type="entry name" value="TANGO2"/>
    <property type="match status" value="1"/>
</dbReference>
<proteinExistence type="predicted"/>
<dbReference type="Gene3D" id="3.60.60.10">
    <property type="entry name" value="Penicillin V Acylase, Chain A"/>
    <property type="match status" value="1"/>
</dbReference>
<accession>A0ABS9D4A1</accession>
<reference evidence="1 2" key="1">
    <citation type="submission" date="2022-01" db="EMBL/GenBank/DDBJ databases">
        <title>Paraglaciecola sp. G1-23.</title>
        <authorList>
            <person name="Jin M.S."/>
            <person name="Han D.M."/>
            <person name="Kim H.M."/>
            <person name="Jeon C.O."/>
        </authorList>
    </citation>
    <scope>NUCLEOTIDE SEQUENCE [LARGE SCALE GENOMIC DNA]</scope>
    <source>
        <strain evidence="1 2">G1-23</strain>
    </source>
</reference>
<dbReference type="InterPro" id="IPR008551">
    <property type="entry name" value="TANGO2"/>
</dbReference>
<keyword evidence="2" id="KW-1185">Reference proteome</keyword>
<dbReference type="RefSeq" id="WP_235310372.1">
    <property type="nucleotide sequence ID" value="NZ_JAKGAS010000001.1"/>
</dbReference>
<evidence type="ECO:0000313" key="1">
    <source>
        <dbReference type="EMBL" id="MCF2946853.1"/>
    </source>
</evidence>
<dbReference type="EMBL" id="JAKGAS010000001">
    <property type="protein sequence ID" value="MCF2946853.1"/>
    <property type="molecule type" value="Genomic_DNA"/>
</dbReference>
<organism evidence="1 2">
    <name type="scientific">Paraglaciecola algarum</name>
    <dbReference type="NCBI Taxonomy" id="3050085"/>
    <lineage>
        <taxon>Bacteria</taxon>
        <taxon>Pseudomonadati</taxon>
        <taxon>Pseudomonadota</taxon>
        <taxon>Gammaproteobacteria</taxon>
        <taxon>Alteromonadales</taxon>
        <taxon>Alteromonadaceae</taxon>
        <taxon>Paraglaciecola</taxon>
    </lineage>
</organism>
<name>A0ABS9D4A1_9ALTE</name>
<sequence>MCILFVAVNQHKDYPLIIAANRDEFFNRQTAESHFWPKTEQVLAGKDLVAGGSWMGINQDGFIAALTNIRNPEKVNNQAITRGTLVSQYLETPNVDYAQTLAQTKHQYNGYNLLFGQWNKLSVYNNHLDTLQALDTGVYGLSNANLNSPWPKIQKGVSQLEEYCRSDFPIDANTLFELLLDNTKADDPHLPKTGVPIELERHLSSIFIQGDDYGTRSSTVLTIDKNHKVNWQERTYNSQAVCTSKQNFHFNIN</sequence>
<protein>
    <submittedName>
        <fullName evidence="1">NRDE family protein</fullName>
    </submittedName>
</protein>
<dbReference type="PANTHER" id="PTHR17985">
    <property type="entry name" value="SER/THR-RICH PROTEIN T10 IN DGCR REGION"/>
    <property type="match status" value="1"/>
</dbReference>